<evidence type="ECO:0000259" key="7">
    <source>
        <dbReference type="Pfam" id="PF00482"/>
    </source>
</evidence>
<sequence length="262" mass="26876">MAASLTVFACLLVRLPGSWLAHERLGTSRYKVVRPASLIAPLSVVTCAVVITVGLPPARLIASLTVGGVAWFAVCQLRAERVRRRARTQRDAVAEALGLMAAELRAGILPQRALAGLAPDFPILVTASRAAELGGDVASALQLQSAAPGCELLAAVASAWSVAERAGAPLARTLDRLEASTRDDREVEREVQSGVSPARATGRLMAVLPVIGLTMGAGMGADPITLLTGTVPGALCLAAGSACACAGVAWVNRIATTAERTG</sequence>
<proteinExistence type="predicted"/>
<gene>
    <name evidence="8" type="ORF">J2X11_000573</name>
</gene>
<feature type="transmembrane region" description="Helical" evidence="6">
    <location>
        <begin position="36"/>
        <end position="55"/>
    </location>
</feature>
<evidence type="ECO:0000313" key="9">
    <source>
        <dbReference type="Proteomes" id="UP001257739"/>
    </source>
</evidence>
<name>A0ABU1UKN3_9ACTN</name>
<organism evidence="8 9">
    <name type="scientific">Aeromicrobium panaciterrae</name>
    <dbReference type="NCBI Taxonomy" id="363861"/>
    <lineage>
        <taxon>Bacteria</taxon>
        <taxon>Bacillati</taxon>
        <taxon>Actinomycetota</taxon>
        <taxon>Actinomycetes</taxon>
        <taxon>Propionibacteriales</taxon>
        <taxon>Nocardioidaceae</taxon>
        <taxon>Aeromicrobium</taxon>
    </lineage>
</organism>
<evidence type="ECO:0000256" key="1">
    <source>
        <dbReference type="ARBA" id="ARBA00004651"/>
    </source>
</evidence>
<dbReference type="PANTHER" id="PTHR35007">
    <property type="entry name" value="INTEGRAL MEMBRANE PROTEIN-RELATED"/>
    <property type="match status" value="1"/>
</dbReference>
<dbReference type="PANTHER" id="PTHR35007:SF4">
    <property type="entry name" value="CONSERVED TRANSMEMBRANE PROTEIN-RELATED"/>
    <property type="match status" value="1"/>
</dbReference>
<keyword evidence="3 6" id="KW-0812">Transmembrane</keyword>
<comment type="subcellular location">
    <subcellularLocation>
        <location evidence="1">Cell membrane</location>
        <topology evidence="1">Multi-pass membrane protein</topology>
    </subcellularLocation>
</comment>
<comment type="caution">
    <text evidence="8">The sequence shown here is derived from an EMBL/GenBank/DDBJ whole genome shotgun (WGS) entry which is preliminary data.</text>
</comment>
<dbReference type="InterPro" id="IPR018076">
    <property type="entry name" value="T2SS_GspF_dom"/>
</dbReference>
<keyword evidence="2" id="KW-1003">Cell membrane</keyword>
<keyword evidence="9" id="KW-1185">Reference proteome</keyword>
<dbReference type="Proteomes" id="UP001257739">
    <property type="component" value="Unassembled WGS sequence"/>
</dbReference>
<reference evidence="8 9" key="1">
    <citation type="submission" date="2023-07" db="EMBL/GenBank/DDBJ databases">
        <title>Sorghum-associated microbial communities from plants grown in Nebraska, USA.</title>
        <authorList>
            <person name="Schachtman D."/>
        </authorList>
    </citation>
    <scope>NUCLEOTIDE SEQUENCE [LARGE SCALE GENOMIC DNA]</scope>
    <source>
        <strain evidence="8 9">BE248</strain>
    </source>
</reference>
<evidence type="ECO:0000313" key="8">
    <source>
        <dbReference type="EMBL" id="MDR7085734.1"/>
    </source>
</evidence>
<evidence type="ECO:0000256" key="6">
    <source>
        <dbReference type="SAM" id="Phobius"/>
    </source>
</evidence>
<dbReference type="RefSeq" id="WP_309966584.1">
    <property type="nucleotide sequence ID" value="NZ_JAVDWH010000001.1"/>
</dbReference>
<feature type="transmembrane region" description="Helical" evidence="6">
    <location>
        <begin position="60"/>
        <end position="79"/>
    </location>
</feature>
<keyword evidence="5 6" id="KW-0472">Membrane</keyword>
<evidence type="ECO:0000256" key="4">
    <source>
        <dbReference type="ARBA" id="ARBA00022989"/>
    </source>
</evidence>
<keyword evidence="4 6" id="KW-1133">Transmembrane helix</keyword>
<evidence type="ECO:0000256" key="5">
    <source>
        <dbReference type="ARBA" id="ARBA00023136"/>
    </source>
</evidence>
<dbReference type="Pfam" id="PF00482">
    <property type="entry name" value="T2SSF"/>
    <property type="match status" value="1"/>
</dbReference>
<evidence type="ECO:0000256" key="3">
    <source>
        <dbReference type="ARBA" id="ARBA00022692"/>
    </source>
</evidence>
<accession>A0ABU1UKN3</accession>
<evidence type="ECO:0000256" key="2">
    <source>
        <dbReference type="ARBA" id="ARBA00022475"/>
    </source>
</evidence>
<protein>
    <submittedName>
        <fullName evidence="8">Tight adherence protein B</fullName>
    </submittedName>
</protein>
<dbReference type="EMBL" id="JAVDWH010000001">
    <property type="protein sequence ID" value="MDR7085734.1"/>
    <property type="molecule type" value="Genomic_DNA"/>
</dbReference>
<feature type="domain" description="Type II secretion system protein GspF" evidence="7">
    <location>
        <begin position="129"/>
        <end position="215"/>
    </location>
</feature>